<comment type="caution">
    <text evidence="2">The sequence shown here is derived from an EMBL/GenBank/DDBJ whole genome shotgun (WGS) entry which is preliminary data.</text>
</comment>
<evidence type="ECO:0000256" key="1">
    <source>
        <dbReference type="SAM" id="SignalP"/>
    </source>
</evidence>
<dbReference type="RefSeq" id="XP_073555343.1">
    <property type="nucleotide sequence ID" value="XM_073705990.1"/>
</dbReference>
<protein>
    <recommendedName>
        <fullName evidence="4">Secreted protein</fullName>
    </recommendedName>
</protein>
<dbReference type="GeneID" id="300580440"/>
<gene>
    <name evidence="2" type="ORF">CCMA1212_008883</name>
</gene>
<dbReference type="Proteomes" id="UP001642720">
    <property type="component" value="Unassembled WGS sequence"/>
</dbReference>
<feature type="signal peptide" evidence="1">
    <location>
        <begin position="1"/>
        <end position="24"/>
    </location>
</feature>
<keyword evidence="3" id="KW-1185">Reference proteome</keyword>
<evidence type="ECO:0000313" key="2">
    <source>
        <dbReference type="EMBL" id="TFA99141.1"/>
    </source>
</evidence>
<dbReference type="EMBL" id="PPTA01000015">
    <property type="protein sequence ID" value="TFA99141.1"/>
    <property type="molecule type" value="Genomic_DNA"/>
</dbReference>
<reference evidence="2 3" key="1">
    <citation type="submission" date="2018-01" db="EMBL/GenBank/DDBJ databases">
        <title>Genome characterization of the sugarcane-associated fungus Trichoderma ghanense CCMA-1212 and their application in lignocelulose bioconversion.</title>
        <authorList>
            <person name="Steindorff A.S."/>
            <person name="Mendes T.D."/>
            <person name="Vilela E.S.D."/>
            <person name="Rodrigues D.S."/>
            <person name="Formighieri E.F."/>
            <person name="Melo I.S."/>
            <person name="Favaro L.C.L."/>
        </authorList>
    </citation>
    <scope>NUCLEOTIDE SEQUENCE [LARGE SCALE GENOMIC DNA]</scope>
    <source>
        <strain evidence="2 3">CCMA-1212</strain>
    </source>
</reference>
<name>A0ABY2GU97_9HYPO</name>
<evidence type="ECO:0008006" key="4">
    <source>
        <dbReference type="Google" id="ProtNLM"/>
    </source>
</evidence>
<organism evidence="2 3">
    <name type="scientific">Trichoderma ghanense</name>
    <dbReference type="NCBI Taxonomy" id="65468"/>
    <lineage>
        <taxon>Eukaryota</taxon>
        <taxon>Fungi</taxon>
        <taxon>Dikarya</taxon>
        <taxon>Ascomycota</taxon>
        <taxon>Pezizomycotina</taxon>
        <taxon>Sordariomycetes</taxon>
        <taxon>Hypocreomycetidae</taxon>
        <taxon>Hypocreales</taxon>
        <taxon>Hypocreaceae</taxon>
        <taxon>Trichoderma</taxon>
    </lineage>
</organism>
<evidence type="ECO:0000313" key="3">
    <source>
        <dbReference type="Proteomes" id="UP001642720"/>
    </source>
</evidence>
<sequence length="98" mass="10674">MMPTWAAFSIPTLLCLTLLHPSVSDIGFGHFNNPDILFLRPWFHLSDLAPGFSAGTVSGPLPLSALDRASWTNAFLRFVFYPPGYSGALCCLDVSIKS</sequence>
<keyword evidence="1" id="KW-0732">Signal</keyword>
<accession>A0ABY2GU97</accession>
<proteinExistence type="predicted"/>
<feature type="chain" id="PRO_5045621047" description="Secreted protein" evidence="1">
    <location>
        <begin position="25"/>
        <end position="98"/>
    </location>
</feature>